<name>A0AAV4NWD2_CAEEX</name>
<dbReference type="Proteomes" id="UP001054945">
    <property type="component" value="Unassembled WGS sequence"/>
</dbReference>
<organism evidence="1 2">
    <name type="scientific">Caerostris extrusa</name>
    <name type="common">Bark spider</name>
    <name type="synonym">Caerostris bankana</name>
    <dbReference type="NCBI Taxonomy" id="172846"/>
    <lineage>
        <taxon>Eukaryota</taxon>
        <taxon>Metazoa</taxon>
        <taxon>Ecdysozoa</taxon>
        <taxon>Arthropoda</taxon>
        <taxon>Chelicerata</taxon>
        <taxon>Arachnida</taxon>
        <taxon>Araneae</taxon>
        <taxon>Araneomorphae</taxon>
        <taxon>Entelegynae</taxon>
        <taxon>Araneoidea</taxon>
        <taxon>Araneidae</taxon>
        <taxon>Caerostris</taxon>
    </lineage>
</organism>
<sequence length="95" mass="10977">MFPSTHLTSLQLSAQTDRKIENSTFLIHSAYIFRQRILRERVATSRFLVFCMRNVGPSNNASWTKVDLSQAYRPTENKLVVVMGKLYSSTWTYGI</sequence>
<evidence type="ECO:0000313" key="2">
    <source>
        <dbReference type="Proteomes" id="UP001054945"/>
    </source>
</evidence>
<evidence type="ECO:0000313" key="1">
    <source>
        <dbReference type="EMBL" id="GIX89207.1"/>
    </source>
</evidence>
<dbReference type="EMBL" id="BPLR01003836">
    <property type="protein sequence ID" value="GIX89207.1"/>
    <property type="molecule type" value="Genomic_DNA"/>
</dbReference>
<accession>A0AAV4NWD2</accession>
<reference evidence="1 2" key="1">
    <citation type="submission" date="2021-06" db="EMBL/GenBank/DDBJ databases">
        <title>Caerostris extrusa draft genome.</title>
        <authorList>
            <person name="Kono N."/>
            <person name="Arakawa K."/>
        </authorList>
    </citation>
    <scope>NUCLEOTIDE SEQUENCE [LARGE SCALE GENOMIC DNA]</scope>
</reference>
<protein>
    <submittedName>
        <fullName evidence="1">Uncharacterized protein</fullName>
    </submittedName>
</protein>
<dbReference type="AlphaFoldDB" id="A0AAV4NWD2"/>
<comment type="caution">
    <text evidence="1">The sequence shown here is derived from an EMBL/GenBank/DDBJ whole genome shotgun (WGS) entry which is preliminary data.</text>
</comment>
<keyword evidence="2" id="KW-1185">Reference proteome</keyword>
<proteinExistence type="predicted"/>
<gene>
    <name evidence="1" type="ORF">CEXT_762131</name>
</gene>